<dbReference type="InterPro" id="IPR023271">
    <property type="entry name" value="Aquaporin-like"/>
</dbReference>
<name>A0AAR2K9M7_PYGNA</name>
<evidence type="ECO:0000256" key="7">
    <source>
        <dbReference type="ARBA" id="ARBA00022989"/>
    </source>
</evidence>
<keyword evidence="5 10" id="KW-0812">Transmembrane</keyword>
<dbReference type="FunFam" id="1.20.1080.10:FF:000019">
    <property type="entry name" value="AQuaPorin or aquaglyceroporin related"/>
    <property type="match status" value="1"/>
</dbReference>
<dbReference type="PANTHER" id="PTHR19139:SF34">
    <property type="entry name" value="AQUAPORIN-4"/>
    <property type="match status" value="1"/>
</dbReference>
<keyword evidence="9" id="KW-0325">Glycoprotein</keyword>
<dbReference type="Ensembl" id="ENSPNAT00000067650.1">
    <property type="protein sequence ID" value="ENSPNAP00000061013.1"/>
    <property type="gene ID" value="ENSPNAG00000010931.2"/>
</dbReference>
<evidence type="ECO:0000256" key="10">
    <source>
        <dbReference type="RuleBase" id="RU000477"/>
    </source>
</evidence>
<keyword evidence="3" id="KW-1003">Cell membrane</keyword>
<organism evidence="12 13">
    <name type="scientific">Pygocentrus nattereri</name>
    <name type="common">Red-bellied piranha</name>
    <dbReference type="NCBI Taxonomy" id="42514"/>
    <lineage>
        <taxon>Eukaryota</taxon>
        <taxon>Metazoa</taxon>
        <taxon>Chordata</taxon>
        <taxon>Craniata</taxon>
        <taxon>Vertebrata</taxon>
        <taxon>Euteleostomi</taxon>
        <taxon>Actinopterygii</taxon>
        <taxon>Neopterygii</taxon>
        <taxon>Teleostei</taxon>
        <taxon>Ostariophysi</taxon>
        <taxon>Characiformes</taxon>
        <taxon>Characoidei</taxon>
        <taxon>Pygocentrus</taxon>
    </lineage>
</organism>
<dbReference type="PANTHER" id="PTHR19139">
    <property type="entry name" value="AQUAPORIN TRANSPORTER"/>
    <property type="match status" value="1"/>
</dbReference>
<evidence type="ECO:0000256" key="6">
    <source>
        <dbReference type="ARBA" id="ARBA00022737"/>
    </source>
</evidence>
<reference evidence="12 13" key="1">
    <citation type="submission" date="2020-10" db="EMBL/GenBank/DDBJ databases">
        <title>Pygocentrus nattereri (red-bellied piranha) genome, fPygNat1, primary haplotype.</title>
        <authorList>
            <person name="Myers G."/>
            <person name="Meyer A."/>
            <person name="Karagic N."/>
            <person name="Pippel M."/>
            <person name="Winkler S."/>
            <person name="Tracey A."/>
            <person name="Wood J."/>
            <person name="Formenti G."/>
            <person name="Howe K."/>
            <person name="Fedrigo O."/>
            <person name="Jarvis E.D."/>
        </authorList>
    </citation>
    <scope>NUCLEOTIDE SEQUENCE [LARGE SCALE GENOMIC DNA]</scope>
</reference>
<evidence type="ECO:0000256" key="4">
    <source>
        <dbReference type="ARBA" id="ARBA00022553"/>
    </source>
</evidence>
<dbReference type="Gene3D" id="1.20.1080.10">
    <property type="entry name" value="Glycerol uptake facilitator protein"/>
    <property type="match status" value="1"/>
</dbReference>
<evidence type="ECO:0008006" key="14">
    <source>
        <dbReference type="Google" id="ProtNLM"/>
    </source>
</evidence>
<feature type="transmembrane region" description="Helical" evidence="11">
    <location>
        <begin position="155"/>
        <end position="174"/>
    </location>
</feature>
<keyword evidence="4" id="KW-0597">Phosphoprotein</keyword>
<dbReference type="Pfam" id="PF00230">
    <property type="entry name" value="MIP"/>
    <property type="match status" value="1"/>
</dbReference>
<feature type="transmembrane region" description="Helical" evidence="11">
    <location>
        <begin position="229"/>
        <end position="250"/>
    </location>
</feature>
<sequence>MTTTESKSELFTIASVESAQSQKEQASSMGFFERYVQPCLAELLGSTLFIFVGCVSVISNIGVTGSIQPALAHGLALAITIAVFGEISGGHYNPAVSVCVYLLGGMEVVLLGPYVLAQMFGGMIGAGLAKAISPSAYFYNASGAAFNAVKSSGDIGPATVAEIVMTLFLTMVVSMSAVNGRTKSQLAPFCIGLTVTANILAGGMISGACMNPARAFGPAAVAGHWDSHWVYWVGPLAGALLTASIVRYFVIYSHLFRFANVSADVQ</sequence>
<protein>
    <recommendedName>
        <fullName evidence="14">Aquaporin 8a, tandem duplicate 1</fullName>
    </recommendedName>
</protein>
<evidence type="ECO:0000313" key="13">
    <source>
        <dbReference type="Proteomes" id="UP001501920"/>
    </source>
</evidence>
<dbReference type="GO" id="GO:0015250">
    <property type="term" value="F:water channel activity"/>
    <property type="evidence" value="ECO:0007669"/>
    <property type="project" value="TreeGrafter"/>
</dbReference>
<comment type="subcellular location">
    <subcellularLocation>
        <location evidence="1">Basolateral cell membrane</location>
        <topology evidence="1">Multi-pass membrane protein</topology>
    </subcellularLocation>
</comment>
<reference evidence="12" key="3">
    <citation type="submission" date="2025-09" db="UniProtKB">
        <authorList>
            <consortium name="Ensembl"/>
        </authorList>
    </citation>
    <scope>IDENTIFICATION</scope>
</reference>
<dbReference type="SUPFAM" id="SSF81338">
    <property type="entry name" value="Aquaporin-like"/>
    <property type="match status" value="1"/>
</dbReference>
<keyword evidence="7 11" id="KW-1133">Transmembrane helix</keyword>
<dbReference type="InterPro" id="IPR023277">
    <property type="entry name" value="Aquaporin_8"/>
</dbReference>
<evidence type="ECO:0000313" key="12">
    <source>
        <dbReference type="Ensembl" id="ENSPNAP00000061013.1"/>
    </source>
</evidence>
<evidence type="ECO:0000256" key="11">
    <source>
        <dbReference type="SAM" id="Phobius"/>
    </source>
</evidence>
<keyword evidence="6" id="KW-0677">Repeat</keyword>
<evidence type="ECO:0000256" key="1">
    <source>
        <dbReference type="ARBA" id="ARBA00004554"/>
    </source>
</evidence>
<comment type="similarity">
    <text evidence="2 10">Belongs to the MIP/aquaporin (TC 1.A.8) family.</text>
</comment>
<dbReference type="PRINTS" id="PR02020">
    <property type="entry name" value="AQUAPORIN8"/>
</dbReference>
<reference evidence="12" key="2">
    <citation type="submission" date="2025-08" db="UniProtKB">
        <authorList>
            <consortium name="Ensembl"/>
        </authorList>
    </citation>
    <scope>IDENTIFICATION</scope>
</reference>
<feature type="transmembrane region" description="Helical" evidence="11">
    <location>
        <begin position="95"/>
        <end position="116"/>
    </location>
</feature>
<evidence type="ECO:0000256" key="2">
    <source>
        <dbReference type="ARBA" id="ARBA00006175"/>
    </source>
</evidence>
<proteinExistence type="inferred from homology"/>
<evidence type="ECO:0000256" key="9">
    <source>
        <dbReference type="ARBA" id="ARBA00023180"/>
    </source>
</evidence>
<evidence type="ECO:0000256" key="3">
    <source>
        <dbReference type="ARBA" id="ARBA00022475"/>
    </source>
</evidence>
<dbReference type="InterPro" id="IPR034294">
    <property type="entry name" value="Aquaporin_transptr"/>
</dbReference>
<dbReference type="AlphaFoldDB" id="A0AAR2K9M7"/>
<dbReference type="GO" id="GO:0016323">
    <property type="term" value="C:basolateral plasma membrane"/>
    <property type="evidence" value="ECO:0007669"/>
    <property type="project" value="UniProtKB-SubCell"/>
</dbReference>
<accession>A0AAR2K9M7</accession>
<dbReference type="GeneTree" id="ENSGT00940000159304"/>
<dbReference type="PRINTS" id="PR00783">
    <property type="entry name" value="MINTRINSICP"/>
</dbReference>
<keyword evidence="10" id="KW-0813">Transport</keyword>
<dbReference type="Proteomes" id="UP001501920">
    <property type="component" value="Chromosome 13"/>
</dbReference>
<feature type="transmembrane region" description="Helical" evidence="11">
    <location>
        <begin position="70"/>
        <end position="89"/>
    </location>
</feature>
<feature type="transmembrane region" description="Helical" evidence="11">
    <location>
        <begin position="43"/>
        <end position="63"/>
    </location>
</feature>
<dbReference type="InterPro" id="IPR000425">
    <property type="entry name" value="MIP"/>
</dbReference>
<keyword evidence="8 11" id="KW-0472">Membrane</keyword>
<feature type="transmembrane region" description="Helical" evidence="11">
    <location>
        <begin position="186"/>
        <end position="209"/>
    </location>
</feature>
<evidence type="ECO:0000256" key="5">
    <source>
        <dbReference type="ARBA" id="ARBA00022692"/>
    </source>
</evidence>
<keyword evidence="13" id="KW-1185">Reference proteome</keyword>
<evidence type="ECO:0000256" key="8">
    <source>
        <dbReference type="ARBA" id="ARBA00023136"/>
    </source>
</evidence>